<protein>
    <submittedName>
        <fullName evidence="1">Putative RNA-directed DNA polymerase</fullName>
    </submittedName>
</protein>
<name>A0A2S2QS96_9HEMI</name>
<sequence>MSLLAKPITPQEIKSNITKLCNNKSPGYDLIYNKILKKLTNKTIRLLTHIYNAMLRLLYIPPIWKFSTIILIAKPEKPKHLVTSYHPISLLSTLANFSKILKIITPIIKEKNIIPNTQFGFRSYHSTIHQIHRITDKISTSLEKKNTAHVIP</sequence>
<evidence type="ECO:0000313" key="1">
    <source>
        <dbReference type="EMBL" id="MBY80002.1"/>
    </source>
</evidence>
<dbReference type="GO" id="GO:0003964">
    <property type="term" value="F:RNA-directed DNA polymerase activity"/>
    <property type="evidence" value="ECO:0007669"/>
    <property type="project" value="UniProtKB-KW"/>
</dbReference>
<keyword evidence="1" id="KW-0808">Transferase</keyword>
<organism evidence="1">
    <name type="scientific">Sipha flava</name>
    <name type="common">yellow sugarcane aphid</name>
    <dbReference type="NCBI Taxonomy" id="143950"/>
    <lineage>
        <taxon>Eukaryota</taxon>
        <taxon>Metazoa</taxon>
        <taxon>Ecdysozoa</taxon>
        <taxon>Arthropoda</taxon>
        <taxon>Hexapoda</taxon>
        <taxon>Insecta</taxon>
        <taxon>Pterygota</taxon>
        <taxon>Neoptera</taxon>
        <taxon>Paraneoptera</taxon>
        <taxon>Hemiptera</taxon>
        <taxon>Sternorrhyncha</taxon>
        <taxon>Aphidomorpha</taxon>
        <taxon>Aphidoidea</taxon>
        <taxon>Aphididae</taxon>
        <taxon>Sipha</taxon>
    </lineage>
</organism>
<dbReference type="PANTHER" id="PTHR19446">
    <property type="entry name" value="REVERSE TRANSCRIPTASES"/>
    <property type="match status" value="1"/>
</dbReference>
<gene>
    <name evidence="1" type="ORF">g.31094</name>
</gene>
<reference evidence="1" key="1">
    <citation type="submission" date="2018-04" db="EMBL/GenBank/DDBJ databases">
        <title>Transcriptome assembly of Sipha flava.</title>
        <authorList>
            <person name="Scully E.D."/>
            <person name="Geib S.M."/>
            <person name="Palmer N.A."/>
            <person name="Koch K."/>
            <person name="Bradshaw J."/>
            <person name="Heng-Moss T."/>
            <person name="Sarath G."/>
        </authorList>
    </citation>
    <scope>NUCLEOTIDE SEQUENCE</scope>
</reference>
<proteinExistence type="predicted"/>
<accession>A0A2S2QS96</accession>
<dbReference type="EMBL" id="GGMS01010799">
    <property type="protein sequence ID" value="MBY80002.1"/>
    <property type="molecule type" value="Transcribed_RNA"/>
</dbReference>
<dbReference type="AlphaFoldDB" id="A0A2S2QS96"/>
<keyword evidence="1" id="KW-0695">RNA-directed DNA polymerase</keyword>
<keyword evidence="1" id="KW-0548">Nucleotidyltransferase</keyword>